<dbReference type="PANTHER" id="PTHR35121:SF4">
    <property type="entry name" value="SWIM-TYPE DOMAIN-CONTAINING PROTEIN"/>
    <property type="match status" value="1"/>
</dbReference>
<gene>
    <name evidence="1" type="ORF">ACJRO7_013523</name>
</gene>
<comment type="caution">
    <text evidence="1">The sequence shown here is derived from an EMBL/GenBank/DDBJ whole genome shotgun (WGS) entry which is preliminary data.</text>
</comment>
<keyword evidence="2" id="KW-1185">Reference proteome</keyword>
<protein>
    <submittedName>
        <fullName evidence="1">Uncharacterized protein</fullName>
    </submittedName>
</protein>
<dbReference type="Proteomes" id="UP001634007">
    <property type="component" value="Unassembled WGS sequence"/>
</dbReference>
<accession>A0ABD3L167</accession>
<evidence type="ECO:0000313" key="1">
    <source>
        <dbReference type="EMBL" id="KAL3744278.1"/>
    </source>
</evidence>
<proteinExistence type="predicted"/>
<evidence type="ECO:0000313" key="2">
    <source>
        <dbReference type="Proteomes" id="UP001634007"/>
    </source>
</evidence>
<dbReference type="PANTHER" id="PTHR35121">
    <property type="entry name" value="HOMEODOMAIN PROTEIN 8, PUTATIVE-RELATED"/>
    <property type="match status" value="1"/>
</dbReference>
<organism evidence="1 2">
    <name type="scientific">Eucalyptus globulus</name>
    <name type="common">Tasmanian blue gum</name>
    <dbReference type="NCBI Taxonomy" id="34317"/>
    <lineage>
        <taxon>Eukaryota</taxon>
        <taxon>Viridiplantae</taxon>
        <taxon>Streptophyta</taxon>
        <taxon>Embryophyta</taxon>
        <taxon>Tracheophyta</taxon>
        <taxon>Spermatophyta</taxon>
        <taxon>Magnoliopsida</taxon>
        <taxon>eudicotyledons</taxon>
        <taxon>Gunneridae</taxon>
        <taxon>Pentapetalae</taxon>
        <taxon>rosids</taxon>
        <taxon>malvids</taxon>
        <taxon>Myrtales</taxon>
        <taxon>Myrtaceae</taxon>
        <taxon>Myrtoideae</taxon>
        <taxon>Eucalypteae</taxon>
        <taxon>Eucalyptus</taxon>
    </lineage>
</organism>
<dbReference type="AlphaFoldDB" id="A0ABD3L167"/>
<name>A0ABD3L167_EUCGL</name>
<dbReference type="EMBL" id="JBJKBG010000003">
    <property type="protein sequence ID" value="KAL3744278.1"/>
    <property type="molecule type" value="Genomic_DNA"/>
</dbReference>
<sequence>MATLVAEMMLRGVLEGSLSLNDMEIKHQPSHGTRGCALHKSKSTCPSARRTIFRKERNQ</sequence>
<reference evidence="1 2" key="1">
    <citation type="submission" date="2024-11" db="EMBL/GenBank/DDBJ databases">
        <title>Chromosome-level genome assembly of Eucalyptus globulus Labill. provides insights into its genome evolution.</title>
        <authorList>
            <person name="Li X."/>
        </authorList>
    </citation>
    <scope>NUCLEOTIDE SEQUENCE [LARGE SCALE GENOMIC DNA]</scope>
    <source>
        <strain evidence="1">CL2024</strain>
        <tissue evidence="1">Fresh tender leaves</tissue>
    </source>
</reference>